<dbReference type="EMBL" id="CAJNOO010002265">
    <property type="protein sequence ID" value="CAF1251519.1"/>
    <property type="molecule type" value="Genomic_DNA"/>
</dbReference>
<organism evidence="3 10">
    <name type="scientific">Rotaria sordida</name>
    <dbReference type="NCBI Taxonomy" id="392033"/>
    <lineage>
        <taxon>Eukaryota</taxon>
        <taxon>Metazoa</taxon>
        <taxon>Spiralia</taxon>
        <taxon>Gnathifera</taxon>
        <taxon>Rotifera</taxon>
        <taxon>Eurotatoria</taxon>
        <taxon>Bdelloidea</taxon>
        <taxon>Philodinida</taxon>
        <taxon>Philodinidae</taxon>
        <taxon>Rotaria</taxon>
    </lineage>
</organism>
<dbReference type="Proteomes" id="UP000663854">
    <property type="component" value="Unassembled WGS sequence"/>
</dbReference>
<dbReference type="Proteomes" id="UP000663889">
    <property type="component" value="Unassembled WGS sequence"/>
</dbReference>
<dbReference type="EMBL" id="CAJOBD010000128">
    <property type="protein sequence ID" value="CAF3586672.1"/>
    <property type="molecule type" value="Genomic_DNA"/>
</dbReference>
<dbReference type="Proteomes" id="UP000663874">
    <property type="component" value="Unassembled WGS sequence"/>
</dbReference>
<name>A0A814Z4W0_9BILA</name>
<evidence type="ECO:0000313" key="9">
    <source>
        <dbReference type="Proteomes" id="UP000663870"/>
    </source>
</evidence>
<dbReference type="OrthoDB" id="10003780at2759"/>
<gene>
    <name evidence="8" type="ORF">FNK824_LOCUS26257</name>
    <name evidence="6" type="ORF">JBS370_LOCUS3081</name>
    <name evidence="5" type="ORF">JXQ802_LOCUS43952</name>
    <name evidence="7" type="ORF">OTI717_LOCUS11709</name>
    <name evidence="1" type="ORF">PYM288_LOCUS12584</name>
    <name evidence="4" type="ORF">RFH988_LOCUS27198</name>
    <name evidence="3" type="ORF">SEV965_LOCUS23111</name>
    <name evidence="2" type="ORF">ZHD862_LOCUS11148</name>
</gene>
<dbReference type="EMBL" id="CAJOBE010006427">
    <property type="protein sequence ID" value="CAF4006661.1"/>
    <property type="molecule type" value="Genomic_DNA"/>
</dbReference>
<evidence type="ECO:0000313" key="6">
    <source>
        <dbReference type="EMBL" id="CAF3586672.1"/>
    </source>
</evidence>
<accession>A0A814Z4W0</accession>
<dbReference type="EMBL" id="CAJNOU010001679">
    <property type="protein sequence ID" value="CAF1238893.1"/>
    <property type="molecule type" value="Genomic_DNA"/>
</dbReference>
<dbReference type="EMBL" id="CAJNOH010000236">
    <property type="protein sequence ID" value="CAF0960216.1"/>
    <property type="molecule type" value="Genomic_DNA"/>
</dbReference>
<dbReference type="EMBL" id="CAJNOT010000415">
    <property type="protein sequence ID" value="CAF0973971.1"/>
    <property type="molecule type" value="Genomic_DNA"/>
</dbReference>
<dbReference type="AlphaFoldDB" id="A0A814Z4W0"/>
<sequence length="90" mass="10252">MGAEYSQPPRLSGLSNFLNEAYSRGGTGKSRVRCWKCSGHGRLYIDYECTICRCHDQTSWSNYTKHCSCNGYGRQTHTELCDDCHGRGHR</sequence>
<evidence type="ECO:0000313" key="4">
    <source>
        <dbReference type="EMBL" id="CAF1251519.1"/>
    </source>
</evidence>
<evidence type="ECO:0000313" key="10">
    <source>
        <dbReference type="Proteomes" id="UP000663889"/>
    </source>
</evidence>
<evidence type="ECO:0000313" key="8">
    <source>
        <dbReference type="EMBL" id="CAF4006661.1"/>
    </source>
</evidence>
<dbReference type="EMBL" id="CAJNOL010003278">
    <property type="protein sequence ID" value="CAF1555491.1"/>
    <property type="molecule type" value="Genomic_DNA"/>
</dbReference>
<keyword evidence="9" id="KW-1185">Reference proteome</keyword>
<dbReference type="Proteomes" id="UP000663870">
    <property type="component" value="Unassembled WGS sequence"/>
</dbReference>
<dbReference type="Proteomes" id="UP000663864">
    <property type="component" value="Unassembled WGS sequence"/>
</dbReference>
<evidence type="ECO:0000313" key="5">
    <source>
        <dbReference type="EMBL" id="CAF1555491.1"/>
    </source>
</evidence>
<dbReference type="Proteomes" id="UP000663823">
    <property type="component" value="Unassembled WGS sequence"/>
</dbReference>
<dbReference type="Proteomes" id="UP000663836">
    <property type="component" value="Unassembled WGS sequence"/>
</dbReference>
<evidence type="ECO:0000313" key="2">
    <source>
        <dbReference type="EMBL" id="CAF0973971.1"/>
    </source>
</evidence>
<comment type="caution">
    <text evidence="3">The sequence shown here is derived from an EMBL/GenBank/DDBJ whole genome shotgun (WGS) entry which is preliminary data.</text>
</comment>
<evidence type="ECO:0000313" key="7">
    <source>
        <dbReference type="EMBL" id="CAF3688403.1"/>
    </source>
</evidence>
<protein>
    <submittedName>
        <fullName evidence="3">Uncharacterized protein</fullName>
    </submittedName>
</protein>
<evidence type="ECO:0000313" key="1">
    <source>
        <dbReference type="EMBL" id="CAF0960216.1"/>
    </source>
</evidence>
<evidence type="ECO:0000313" key="3">
    <source>
        <dbReference type="EMBL" id="CAF1238893.1"/>
    </source>
</evidence>
<proteinExistence type="predicted"/>
<reference evidence="3" key="1">
    <citation type="submission" date="2021-02" db="EMBL/GenBank/DDBJ databases">
        <authorList>
            <person name="Nowell W R."/>
        </authorList>
    </citation>
    <scope>NUCLEOTIDE SEQUENCE</scope>
</reference>
<dbReference type="Proteomes" id="UP000663882">
    <property type="component" value="Unassembled WGS sequence"/>
</dbReference>
<dbReference type="EMBL" id="CAJOAX010001128">
    <property type="protein sequence ID" value="CAF3688403.1"/>
    <property type="molecule type" value="Genomic_DNA"/>
</dbReference>